<keyword evidence="5 7" id="KW-0472">Membrane</keyword>
<feature type="transmembrane region" description="Helical" evidence="7">
    <location>
        <begin position="327"/>
        <end position="349"/>
    </location>
</feature>
<comment type="similarity">
    <text evidence="2">Belongs to the autoinducer-2 exporter (AI-2E) (TC 2.A.86) family.</text>
</comment>
<keyword evidence="3 7" id="KW-0812">Transmembrane</keyword>
<dbReference type="AlphaFoldDB" id="A0A7K1LH84"/>
<keyword evidence="9" id="KW-1185">Reference proteome</keyword>
<dbReference type="PANTHER" id="PTHR21716:SF64">
    <property type="entry name" value="AI-2 TRANSPORT PROTEIN TQSA"/>
    <property type="match status" value="1"/>
</dbReference>
<feature type="transmembrane region" description="Helical" evidence="7">
    <location>
        <begin position="230"/>
        <end position="257"/>
    </location>
</feature>
<gene>
    <name evidence="8" type="ORF">GMA10_04885</name>
</gene>
<evidence type="ECO:0000256" key="5">
    <source>
        <dbReference type="ARBA" id="ARBA00023136"/>
    </source>
</evidence>
<evidence type="ECO:0000256" key="3">
    <source>
        <dbReference type="ARBA" id="ARBA00022692"/>
    </source>
</evidence>
<feature type="transmembrane region" description="Helical" evidence="7">
    <location>
        <begin position="88"/>
        <end position="117"/>
    </location>
</feature>
<feature type="compositionally biased region" description="Basic residues" evidence="6">
    <location>
        <begin position="411"/>
        <end position="430"/>
    </location>
</feature>
<dbReference type="PANTHER" id="PTHR21716">
    <property type="entry name" value="TRANSMEMBRANE PROTEIN"/>
    <property type="match status" value="1"/>
</dbReference>
<evidence type="ECO:0000256" key="7">
    <source>
        <dbReference type="SAM" id="Phobius"/>
    </source>
</evidence>
<feature type="transmembrane region" description="Helical" evidence="7">
    <location>
        <begin position="59"/>
        <end position="76"/>
    </location>
</feature>
<evidence type="ECO:0000313" key="8">
    <source>
        <dbReference type="EMBL" id="MUN54551.1"/>
    </source>
</evidence>
<name>A0A7K1LH84_9MICC</name>
<feature type="region of interest" description="Disordered" evidence="6">
    <location>
        <begin position="1"/>
        <end position="28"/>
    </location>
</feature>
<feature type="transmembrane region" description="Helical" evidence="7">
    <location>
        <begin position="161"/>
        <end position="191"/>
    </location>
</feature>
<feature type="transmembrane region" description="Helical" evidence="7">
    <location>
        <begin position="263"/>
        <end position="282"/>
    </location>
</feature>
<evidence type="ECO:0000256" key="1">
    <source>
        <dbReference type="ARBA" id="ARBA00004141"/>
    </source>
</evidence>
<organism evidence="8 9">
    <name type="scientific">Rothia koreensis</name>
    <dbReference type="NCBI Taxonomy" id="592378"/>
    <lineage>
        <taxon>Bacteria</taxon>
        <taxon>Bacillati</taxon>
        <taxon>Actinomycetota</taxon>
        <taxon>Actinomycetes</taxon>
        <taxon>Micrococcales</taxon>
        <taxon>Micrococcaceae</taxon>
        <taxon>Rothia</taxon>
    </lineage>
</organism>
<sequence length="430" mass="46983">MNRPVAASTRATETDANMPLQEQERAPRRGPDLPLGVVALVALAALVVFMGGLKFISEIFGPMFLAYSLVVAVRPMRLWLADRKVPRWLATVLVALFLYAILLAIIGSMVVSVLQLVETLPNYSGKFATLYQQTRHLLSDYGLSETDVGDSLLEYLQPSRILSAATTILSGLSSAGSQLFVLVMVMAFLFIDATIIPGRRSEIASAKPGLGQAYADFSHRTSKYWVVNTVFGAIVAVLDTIALMILGVPLAFTWGVFSFVTNYIPNIGFVIGLIPPALLGLLAGGPATAIWVVVLYSVINFVAQSVIQPKVTGDAVGLNTTVTFVSLIFWSAIVGPLGAILAVPLTLFFKAMFIDSDPRSRWIGVAFDSRGKPNDLRWSEQLVHEDGRYSLRKTYGPEPGEDAEPPGSLTARKRRLKREKRRRLKQQNTQ</sequence>
<comment type="subcellular location">
    <subcellularLocation>
        <location evidence="1">Membrane</location>
        <topology evidence="1">Multi-pass membrane protein</topology>
    </subcellularLocation>
</comment>
<feature type="transmembrane region" description="Helical" evidence="7">
    <location>
        <begin position="33"/>
        <end position="53"/>
    </location>
</feature>
<dbReference type="RefSeq" id="WP_129315126.1">
    <property type="nucleotide sequence ID" value="NZ_NOIQ01000004.1"/>
</dbReference>
<evidence type="ECO:0000256" key="2">
    <source>
        <dbReference type="ARBA" id="ARBA00009773"/>
    </source>
</evidence>
<protein>
    <submittedName>
        <fullName evidence="8">AI-2E family transporter</fullName>
    </submittedName>
</protein>
<evidence type="ECO:0000256" key="4">
    <source>
        <dbReference type="ARBA" id="ARBA00022989"/>
    </source>
</evidence>
<reference evidence="8 9" key="1">
    <citation type="submission" date="2019-12" db="EMBL/GenBank/DDBJ databases">
        <authorList>
            <person name="Li J."/>
            <person name="Shi Y."/>
            <person name="Xu G."/>
            <person name="Xiao D."/>
            <person name="Ran X."/>
        </authorList>
    </citation>
    <scope>NUCLEOTIDE SEQUENCE [LARGE SCALE GENOMIC DNA]</scope>
    <source>
        <strain evidence="8 9">JCM 15915</strain>
    </source>
</reference>
<dbReference type="GO" id="GO:0016020">
    <property type="term" value="C:membrane"/>
    <property type="evidence" value="ECO:0007669"/>
    <property type="project" value="UniProtKB-SubCell"/>
</dbReference>
<dbReference type="OrthoDB" id="9799225at2"/>
<feature type="region of interest" description="Disordered" evidence="6">
    <location>
        <begin position="392"/>
        <end position="430"/>
    </location>
</feature>
<dbReference type="Proteomes" id="UP000462152">
    <property type="component" value="Unassembled WGS sequence"/>
</dbReference>
<keyword evidence="4 7" id="KW-1133">Transmembrane helix</keyword>
<comment type="caution">
    <text evidence="8">The sequence shown here is derived from an EMBL/GenBank/DDBJ whole genome shotgun (WGS) entry which is preliminary data.</text>
</comment>
<dbReference type="GO" id="GO:0055085">
    <property type="term" value="P:transmembrane transport"/>
    <property type="evidence" value="ECO:0007669"/>
    <property type="project" value="TreeGrafter"/>
</dbReference>
<proteinExistence type="inferred from homology"/>
<feature type="transmembrane region" description="Helical" evidence="7">
    <location>
        <begin position="289"/>
        <end position="307"/>
    </location>
</feature>
<dbReference type="InterPro" id="IPR002549">
    <property type="entry name" value="AI-2E-like"/>
</dbReference>
<evidence type="ECO:0000313" key="9">
    <source>
        <dbReference type="Proteomes" id="UP000462152"/>
    </source>
</evidence>
<dbReference type="EMBL" id="WOGT01000002">
    <property type="protein sequence ID" value="MUN54551.1"/>
    <property type="molecule type" value="Genomic_DNA"/>
</dbReference>
<dbReference type="Pfam" id="PF01594">
    <property type="entry name" value="AI-2E_transport"/>
    <property type="match status" value="1"/>
</dbReference>
<accession>A0A7K1LH84</accession>
<evidence type="ECO:0000256" key="6">
    <source>
        <dbReference type="SAM" id="MobiDB-lite"/>
    </source>
</evidence>